<keyword evidence="1" id="KW-0732">Signal</keyword>
<dbReference type="EMBL" id="JAABOO010000003">
    <property type="protein sequence ID" value="NER14327.1"/>
    <property type="molecule type" value="Genomic_DNA"/>
</dbReference>
<reference evidence="2 3" key="1">
    <citation type="submission" date="2020-01" db="EMBL/GenBank/DDBJ databases">
        <title>Leptobacterium flavescens.</title>
        <authorList>
            <person name="Wang G."/>
        </authorList>
    </citation>
    <scope>NUCLEOTIDE SEQUENCE [LARGE SCALE GENOMIC DNA]</scope>
    <source>
        <strain evidence="2 3">KCTC 22160</strain>
    </source>
</reference>
<evidence type="ECO:0000313" key="3">
    <source>
        <dbReference type="Proteomes" id="UP000468581"/>
    </source>
</evidence>
<gene>
    <name evidence="2" type="ORF">GWK08_12815</name>
</gene>
<accession>A0A6P0UMU2</accession>
<dbReference type="AlphaFoldDB" id="A0A6P0UMU2"/>
<dbReference type="PROSITE" id="PS51257">
    <property type="entry name" value="PROKAR_LIPOPROTEIN"/>
    <property type="match status" value="1"/>
</dbReference>
<feature type="chain" id="PRO_5026881321" description="DUF4625 domain-containing protein" evidence="1">
    <location>
        <begin position="20"/>
        <end position="150"/>
    </location>
</feature>
<proteinExistence type="predicted"/>
<evidence type="ECO:0008006" key="4">
    <source>
        <dbReference type="Google" id="ProtNLM"/>
    </source>
</evidence>
<comment type="caution">
    <text evidence="2">The sequence shown here is derived from an EMBL/GenBank/DDBJ whole genome shotgun (WGS) entry which is preliminary data.</text>
</comment>
<protein>
    <recommendedName>
        <fullName evidence="4">DUF4625 domain-containing protein</fullName>
    </recommendedName>
</protein>
<feature type="signal peptide" evidence="1">
    <location>
        <begin position="1"/>
        <end position="19"/>
    </location>
</feature>
<organism evidence="2 3">
    <name type="scientific">Leptobacterium flavescens</name>
    <dbReference type="NCBI Taxonomy" id="472055"/>
    <lineage>
        <taxon>Bacteria</taxon>
        <taxon>Pseudomonadati</taxon>
        <taxon>Bacteroidota</taxon>
        <taxon>Flavobacteriia</taxon>
        <taxon>Flavobacteriales</taxon>
        <taxon>Flavobacteriaceae</taxon>
        <taxon>Leptobacterium</taxon>
    </lineage>
</organism>
<evidence type="ECO:0000256" key="1">
    <source>
        <dbReference type="SAM" id="SignalP"/>
    </source>
</evidence>
<sequence length="150" mass="16661">MKKISLLLCLFLFISCDNSDDLDCALISFAPQLFFIELVDDQGNNLIENGTYVREDIEVFFNDFNVGGATGPEDTSFENLIFLTLMGESGDNEFRIELSDTETDILNLNLTVEPGICGVSIFTAVSATYNGEVQNIEEIVIELQKITVIK</sequence>
<keyword evidence="3" id="KW-1185">Reference proteome</keyword>
<name>A0A6P0UMU2_9FLAO</name>
<dbReference type="Proteomes" id="UP000468581">
    <property type="component" value="Unassembled WGS sequence"/>
</dbReference>
<dbReference type="RefSeq" id="WP_163607617.1">
    <property type="nucleotide sequence ID" value="NZ_JAABOO010000003.1"/>
</dbReference>
<evidence type="ECO:0000313" key="2">
    <source>
        <dbReference type="EMBL" id="NER14327.1"/>
    </source>
</evidence>